<dbReference type="PROSITE" id="PS00365">
    <property type="entry name" value="NIR_SIR"/>
    <property type="match status" value="1"/>
</dbReference>
<dbReference type="Pfam" id="PF03460">
    <property type="entry name" value="NIR_SIR_ferr"/>
    <property type="match status" value="1"/>
</dbReference>
<dbReference type="PROSITE" id="PS00198">
    <property type="entry name" value="4FE4S_FER_1"/>
    <property type="match status" value="1"/>
</dbReference>
<keyword evidence="7" id="KW-0411">Iron-sulfur</keyword>
<dbReference type="InterPro" id="IPR006066">
    <property type="entry name" value="NO2/SO3_Rdtase_FeS/sirohaem_BS"/>
</dbReference>
<evidence type="ECO:0000256" key="3">
    <source>
        <dbReference type="ARBA" id="ARBA00022617"/>
    </source>
</evidence>
<keyword evidence="10" id="KW-1185">Reference proteome</keyword>
<dbReference type="RefSeq" id="WP_106062731.1">
    <property type="nucleotide sequence ID" value="NZ_PVXO01000009.1"/>
</dbReference>
<organism evidence="9 10">
    <name type="scientific">Clostridium liquoris</name>
    <dbReference type="NCBI Taxonomy" id="1289519"/>
    <lineage>
        <taxon>Bacteria</taxon>
        <taxon>Bacillati</taxon>
        <taxon>Bacillota</taxon>
        <taxon>Clostridia</taxon>
        <taxon>Eubacteriales</taxon>
        <taxon>Clostridiaceae</taxon>
        <taxon>Clostridium</taxon>
    </lineage>
</organism>
<dbReference type="GO" id="GO:0050311">
    <property type="term" value="F:sulfite reductase (ferredoxin) activity"/>
    <property type="evidence" value="ECO:0007669"/>
    <property type="project" value="TreeGrafter"/>
</dbReference>
<dbReference type="SUPFAM" id="SSF54862">
    <property type="entry name" value="4Fe-4S ferredoxins"/>
    <property type="match status" value="1"/>
</dbReference>
<dbReference type="PANTHER" id="PTHR11493:SF54">
    <property type="entry name" value="ANAEROBIC SULFITE REDUCTASE SUBUNIT C"/>
    <property type="match status" value="1"/>
</dbReference>
<dbReference type="GO" id="GO:0046872">
    <property type="term" value="F:metal ion binding"/>
    <property type="evidence" value="ECO:0007669"/>
    <property type="project" value="UniProtKB-KW"/>
</dbReference>
<dbReference type="Pfam" id="PF00037">
    <property type="entry name" value="Fer4"/>
    <property type="match status" value="1"/>
</dbReference>
<evidence type="ECO:0000313" key="10">
    <source>
        <dbReference type="Proteomes" id="UP000239706"/>
    </source>
</evidence>
<dbReference type="GO" id="GO:0000103">
    <property type="term" value="P:sulfate assimilation"/>
    <property type="evidence" value="ECO:0007669"/>
    <property type="project" value="TreeGrafter"/>
</dbReference>
<keyword evidence="2" id="KW-0004">4Fe-4S</keyword>
<dbReference type="AlphaFoldDB" id="A0A2T0B8F9"/>
<evidence type="ECO:0000313" key="9">
    <source>
        <dbReference type="EMBL" id="PRR80179.1"/>
    </source>
</evidence>
<keyword evidence="5 9" id="KW-0560">Oxidoreductase</keyword>
<accession>A0A2T0B8F9</accession>
<evidence type="ECO:0000256" key="6">
    <source>
        <dbReference type="ARBA" id="ARBA00023004"/>
    </source>
</evidence>
<dbReference type="NCBIfam" id="TIGR02912">
    <property type="entry name" value="sulfite_red_C"/>
    <property type="match status" value="1"/>
</dbReference>
<dbReference type="PRINTS" id="PR00397">
    <property type="entry name" value="SIROHAEM"/>
</dbReference>
<dbReference type="Gene3D" id="3.30.413.10">
    <property type="entry name" value="Sulfite Reductase Hemoprotein, domain 1"/>
    <property type="match status" value="1"/>
</dbReference>
<dbReference type="InterPro" id="IPR017896">
    <property type="entry name" value="4Fe4S_Fe-S-bd"/>
</dbReference>
<dbReference type="InterPro" id="IPR005117">
    <property type="entry name" value="NiRdtase/SiRdtase_haem-b_fer"/>
</dbReference>
<dbReference type="Proteomes" id="UP000239706">
    <property type="component" value="Unassembled WGS sequence"/>
</dbReference>
<dbReference type="EMBL" id="PVXO01000009">
    <property type="protein sequence ID" value="PRR80179.1"/>
    <property type="molecule type" value="Genomic_DNA"/>
</dbReference>
<dbReference type="Pfam" id="PF01077">
    <property type="entry name" value="NIR_SIR"/>
    <property type="match status" value="1"/>
</dbReference>
<dbReference type="Gene3D" id="3.30.70.20">
    <property type="match status" value="1"/>
</dbReference>
<dbReference type="SUPFAM" id="SSF56014">
    <property type="entry name" value="Nitrite and sulphite reductase 4Fe-4S domain-like"/>
    <property type="match status" value="1"/>
</dbReference>
<dbReference type="PANTHER" id="PTHR11493">
    <property type="entry name" value="SULFITE REDUCTASE [NADPH] SUBUNIT BETA-RELATED"/>
    <property type="match status" value="1"/>
</dbReference>
<keyword evidence="4" id="KW-0479">Metal-binding</keyword>
<dbReference type="Gene3D" id="3.90.480.20">
    <property type="match status" value="1"/>
</dbReference>
<feature type="domain" description="4Fe-4S ferredoxin-type" evidence="8">
    <location>
        <begin position="203"/>
        <end position="232"/>
    </location>
</feature>
<proteinExistence type="inferred from homology"/>
<dbReference type="EC" id="1.8.1.-" evidence="9"/>
<feature type="domain" description="4Fe-4S ferredoxin-type" evidence="8">
    <location>
        <begin position="170"/>
        <end position="199"/>
    </location>
</feature>
<keyword evidence="3" id="KW-0349">Heme</keyword>
<evidence type="ECO:0000256" key="4">
    <source>
        <dbReference type="ARBA" id="ARBA00022723"/>
    </source>
</evidence>
<dbReference type="InterPro" id="IPR006067">
    <property type="entry name" value="NO2/SO3_Rdtase_4Fe4S_dom"/>
</dbReference>
<dbReference type="GO" id="GO:0051539">
    <property type="term" value="F:4 iron, 4 sulfur cluster binding"/>
    <property type="evidence" value="ECO:0007669"/>
    <property type="project" value="UniProtKB-KW"/>
</dbReference>
<gene>
    <name evidence="9" type="primary">asrC_1</name>
    <name evidence="9" type="ORF">CLLI_05630</name>
</gene>
<dbReference type="InterPro" id="IPR014261">
    <property type="entry name" value="Sulphite_reductase_C"/>
</dbReference>
<keyword evidence="6" id="KW-0408">Iron</keyword>
<evidence type="ECO:0000256" key="2">
    <source>
        <dbReference type="ARBA" id="ARBA00022485"/>
    </source>
</evidence>
<dbReference type="GO" id="GO:0009337">
    <property type="term" value="C:sulfite reductase complex (NADPH)"/>
    <property type="evidence" value="ECO:0007669"/>
    <property type="project" value="TreeGrafter"/>
</dbReference>
<evidence type="ECO:0000259" key="8">
    <source>
        <dbReference type="PROSITE" id="PS51379"/>
    </source>
</evidence>
<comment type="similarity">
    <text evidence="1">Belongs to the nitrite and sulfite reductase 4Fe-4S domain family.</text>
</comment>
<evidence type="ECO:0000256" key="5">
    <source>
        <dbReference type="ARBA" id="ARBA00023002"/>
    </source>
</evidence>
<dbReference type="GO" id="GO:0020037">
    <property type="term" value="F:heme binding"/>
    <property type="evidence" value="ECO:0007669"/>
    <property type="project" value="InterPro"/>
</dbReference>
<sequence>MNQDIDIKATRTNCFRQSKVDGEFMLQMRVPGASIDAKYLSTIQHIAQTWGNGTFHMGVRQTFDMPGIKYENIPEVNAYIENYLKEIHINECHCDMESNDKGYPTIGARNIMACIGNSHCIKANVNTYELAKKIEKIIFPSHYHIKVAISGCPNDCAKAHFQDFGIIGQAKMEYNAERCIGCGACVKACSHHATRVLKLGENNKVEKDTCCCVGCGECVIACPASAWTRQPKKFYRIVIGGRTGKQTPRMGKTFVAWATEEVVLGILGNWHKFSAWALDYKPEYLHGGHLIDRAGYHKFKEIILDGVELNPEAEVADNIFWTEVEYRSNFNVKPISEHHVVGAQK</sequence>
<comment type="caution">
    <text evidence="9">The sequence shown here is derived from an EMBL/GenBank/DDBJ whole genome shotgun (WGS) entry which is preliminary data.</text>
</comment>
<dbReference type="OrthoDB" id="9800558at2"/>
<dbReference type="SUPFAM" id="SSF55124">
    <property type="entry name" value="Nitrite/Sulfite reductase N-terminal domain-like"/>
    <property type="match status" value="1"/>
</dbReference>
<evidence type="ECO:0000256" key="7">
    <source>
        <dbReference type="ARBA" id="ARBA00023014"/>
    </source>
</evidence>
<dbReference type="PROSITE" id="PS51379">
    <property type="entry name" value="4FE4S_FER_2"/>
    <property type="match status" value="2"/>
</dbReference>
<dbReference type="InterPro" id="IPR017900">
    <property type="entry name" value="4Fe4S_Fe_S_CS"/>
</dbReference>
<name>A0A2T0B8F9_9CLOT</name>
<reference evidence="9 10" key="1">
    <citation type="submission" date="2018-03" db="EMBL/GenBank/DDBJ databases">
        <title>Genome sequence of Clostridium liquoris DSM 100320.</title>
        <authorList>
            <person name="Poehlein A."/>
            <person name="Daniel R."/>
        </authorList>
    </citation>
    <scope>NUCLEOTIDE SEQUENCE [LARGE SCALE GENOMIC DNA]</scope>
    <source>
        <strain evidence="9 10">DSM 100320</strain>
    </source>
</reference>
<dbReference type="InterPro" id="IPR045854">
    <property type="entry name" value="NO2/SO3_Rdtase_4Fe4S_sf"/>
</dbReference>
<protein>
    <submittedName>
        <fullName evidence="9">Anaerobic sulfite reductase subunit C</fullName>
        <ecNumber evidence="9">1.8.1.-</ecNumber>
    </submittedName>
</protein>
<dbReference type="GO" id="GO:0016002">
    <property type="term" value="F:sulfite reductase activity"/>
    <property type="evidence" value="ECO:0007669"/>
    <property type="project" value="TreeGrafter"/>
</dbReference>
<evidence type="ECO:0000256" key="1">
    <source>
        <dbReference type="ARBA" id="ARBA00010429"/>
    </source>
</evidence>
<dbReference type="InterPro" id="IPR045169">
    <property type="entry name" value="NO2/SO3_Rdtase_4Fe4S_prot"/>
</dbReference>
<dbReference type="InterPro" id="IPR036136">
    <property type="entry name" value="Nit/Sulf_reduc_fer-like_dom_sf"/>
</dbReference>